<reference evidence="4" key="1">
    <citation type="journal article" date="2022" name="Int. J. Mol. Sci.">
        <title>Draft Genome of Tanacetum Coccineum: Genomic Comparison of Closely Related Tanacetum-Family Plants.</title>
        <authorList>
            <person name="Yamashiro T."/>
            <person name="Shiraishi A."/>
            <person name="Nakayama K."/>
            <person name="Satake H."/>
        </authorList>
    </citation>
    <scope>NUCLEOTIDE SEQUENCE</scope>
</reference>
<dbReference type="EMBL" id="BQNB010010717">
    <property type="protein sequence ID" value="GJS81029.1"/>
    <property type="molecule type" value="Genomic_DNA"/>
</dbReference>
<comment type="caution">
    <text evidence="4">The sequence shown here is derived from an EMBL/GenBank/DDBJ whole genome shotgun (WGS) entry which is preliminary data.</text>
</comment>
<keyword evidence="5" id="KW-1185">Reference proteome</keyword>
<keyword evidence="4" id="KW-0548">Nucleotidyltransferase</keyword>
<dbReference type="InterPro" id="IPR001878">
    <property type="entry name" value="Znf_CCHC"/>
</dbReference>
<evidence type="ECO:0000256" key="1">
    <source>
        <dbReference type="PROSITE-ProRule" id="PRU00047"/>
    </source>
</evidence>
<evidence type="ECO:0000313" key="5">
    <source>
        <dbReference type="Proteomes" id="UP001151760"/>
    </source>
</evidence>
<dbReference type="Proteomes" id="UP001151760">
    <property type="component" value="Unassembled WGS sequence"/>
</dbReference>
<dbReference type="InterPro" id="IPR036875">
    <property type="entry name" value="Znf_CCHC_sf"/>
</dbReference>
<keyword evidence="1" id="KW-0479">Metal-binding</keyword>
<evidence type="ECO:0000313" key="4">
    <source>
        <dbReference type="EMBL" id="GJS81029.1"/>
    </source>
</evidence>
<keyword evidence="4" id="KW-0808">Transferase</keyword>
<dbReference type="SMART" id="SM00343">
    <property type="entry name" value="ZnF_C2HC"/>
    <property type="match status" value="1"/>
</dbReference>
<dbReference type="SUPFAM" id="SSF57756">
    <property type="entry name" value="Retrovirus zinc finger-like domains"/>
    <property type="match status" value="1"/>
</dbReference>
<name>A0ABQ4YT73_9ASTR</name>
<dbReference type="Gene3D" id="4.10.60.10">
    <property type="entry name" value="Zinc finger, CCHC-type"/>
    <property type="match status" value="1"/>
</dbReference>
<dbReference type="PROSITE" id="PS50158">
    <property type="entry name" value="ZF_CCHC"/>
    <property type="match status" value="1"/>
</dbReference>
<reference evidence="4" key="2">
    <citation type="submission" date="2022-01" db="EMBL/GenBank/DDBJ databases">
        <authorList>
            <person name="Yamashiro T."/>
            <person name="Shiraishi A."/>
            <person name="Satake H."/>
            <person name="Nakayama K."/>
        </authorList>
    </citation>
    <scope>NUCLEOTIDE SEQUENCE</scope>
</reference>
<organism evidence="4 5">
    <name type="scientific">Tanacetum coccineum</name>
    <dbReference type="NCBI Taxonomy" id="301880"/>
    <lineage>
        <taxon>Eukaryota</taxon>
        <taxon>Viridiplantae</taxon>
        <taxon>Streptophyta</taxon>
        <taxon>Embryophyta</taxon>
        <taxon>Tracheophyta</taxon>
        <taxon>Spermatophyta</taxon>
        <taxon>Magnoliopsida</taxon>
        <taxon>eudicotyledons</taxon>
        <taxon>Gunneridae</taxon>
        <taxon>Pentapetalae</taxon>
        <taxon>asterids</taxon>
        <taxon>campanulids</taxon>
        <taxon>Asterales</taxon>
        <taxon>Asteraceae</taxon>
        <taxon>Asteroideae</taxon>
        <taxon>Anthemideae</taxon>
        <taxon>Anthemidinae</taxon>
        <taxon>Tanacetum</taxon>
    </lineage>
</organism>
<dbReference type="GO" id="GO:0003964">
    <property type="term" value="F:RNA-directed DNA polymerase activity"/>
    <property type="evidence" value="ECO:0007669"/>
    <property type="project" value="UniProtKB-KW"/>
</dbReference>
<accession>A0ABQ4YT73</accession>
<keyword evidence="4" id="KW-0695">RNA-directed DNA polymerase</keyword>
<keyword evidence="1" id="KW-0862">Zinc</keyword>
<sequence>MENNPRDDYVQKPPYKRQNVSRAYTAMPGKKKVYARTLTLCNKCKYHHTGPCTTKCGNYKRIGHQTKGCTSLAATTNQRAPVANQRTLTCFECGKQGHYRSECPELKNQNSKNQAGSSEARRRVYALGGGEADQDPSNIADDIDA</sequence>
<evidence type="ECO:0000259" key="3">
    <source>
        <dbReference type="PROSITE" id="PS50158"/>
    </source>
</evidence>
<evidence type="ECO:0000256" key="2">
    <source>
        <dbReference type="SAM" id="MobiDB-lite"/>
    </source>
</evidence>
<gene>
    <name evidence="4" type="ORF">Tco_0747570</name>
</gene>
<feature type="region of interest" description="Disordered" evidence="2">
    <location>
        <begin position="104"/>
        <end position="145"/>
    </location>
</feature>
<feature type="domain" description="CCHC-type" evidence="3">
    <location>
        <begin position="90"/>
        <end position="105"/>
    </location>
</feature>
<keyword evidence="1" id="KW-0863">Zinc-finger</keyword>
<dbReference type="Pfam" id="PF00098">
    <property type="entry name" value="zf-CCHC"/>
    <property type="match status" value="1"/>
</dbReference>
<protein>
    <submittedName>
        <fullName evidence="4">Reverse transcriptase domain-containing protein</fullName>
    </submittedName>
</protein>
<feature type="compositionally biased region" description="Polar residues" evidence="2">
    <location>
        <begin position="107"/>
        <end position="117"/>
    </location>
</feature>
<proteinExistence type="predicted"/>